<protein>
    <submittedName>
        <fullName evidence="1">Uncharacterized protein</fullName>
    </submittedName>
</protein>
<dbReference type="EMBL" id="CP001056">
    <property type="protein sequence ID" value="ACD22439.1"/>
    <property type="molecule type" value="Genomic_DNA"/>
</dbReference>
<name>B2TRS2_CLOBB</name>
<sequence length="94" mass="10897">MQIDLSISQVRTLCECLYDFKIHIGEMPKDTNYHERRKELKIKEVDNLFNLLEQLAKYKGGTFQSALEKCINKKNKKSDIGEDALNLSISGFEK</sequence>
<dbReference type="HOGENOM" id="CLU_2381058_0_0_9"/>
<dbReference type="KEGG" id="cbk:CLL_A2272"/>
<dbReference type="AlphaFoldDB" id="B2TRS2"/>
<reference evidence="1" key="2">
    <citation type="submission" date="2009-08" db="EMBL/GenBank/DDBJ databases">
        <authorList>
            <person name="Shrivastava S."/>
            <person name="Brinkac L.M."/>
            <person name="Dodson R.J."/>
            <person name="Harkins D.M."/>
            <person name="Durkin A.S."/>
            <person name="Sutton G."/>
        </authorList>
    </citation>
    <scope>NUCLEOTIDE SEQUENCE</scope>
    <source>
        <strain evidence="1">Eklund 17B</strain>
    </source>
</reference>
<proteinExistence type="predicted"/>
<dbReference type="PATRIC" id="fig|935198.13.peg.2226"/>
<evidence type="ECO:0000313" key="1">
    <source>
        <dbReference type="EMBL" id="ACD22439.1"/>
    </source>
</evidence>
<accession>U4P9Y0</accession>
<gene>
    <name evidence="1" type="ordered locus">CLL_A2272</name>
</gene>
<organism evidence="1">
    <name type="scientific">Clostridium botulinum (strain Eklund 17B / Type B)</name>
    <dbReference type="NCBI Taxonomy" id="935198"/>
    <lineage>
        <taxon>Bacteria</taxon>
        <taxon>Bacillati</taxon>
        <taxon>Bacillota</taxon>
        <taxon>Clostridia</taxon>
        <taxon>Eubacteriales</taxon>
        <taxon>Clostridiaceae</taxon>
        <taxon>Clostridium</taxon>
    </lineage>
</organism>
<reference evidence="1" key="1">
    <citation type="submission" date="2009-06" db="EMBL/GenBank/DDBJ databases">
        <authorList>
            <consortium name="US DOE Joint Genome Institute (JGI-PGF)"/>
            <person name="Lucas S."/>
            <person name="Copeland A."/>
            <person name="Lapidus A."/>
            <person name="Glavina del Rio T."/>
            <person name="Dalin E."/>
            <person name="Tice H."/>
            <person name="Bruce D."/>
            <person name="Goodwin L."/>
            <person name="Pitluck S."/>
            <person name="Kyrpides N."/>
            <person name="Mavromatis K."/>
            <person name="Ivanova N."/>
            <person name="Saunders E."/>
            <person name="Brettin T."/>
            <person name="Detter J.C."/>
            <person name="Han C."/>
            <person name="Larimer F."/>
            <person name="Land M."/>
            <person name="Hauser L."/>
            <person name="Markowitz V."/>
            <person name="Cheng J.-F."/>
            <person name="Hugenholtz P."/>
            <person name="Woyke T."/>
            <person name="Wu D."/>
            <person name="Gronow S."/>
            <person name="Klenk H.-P."/>
            <person name="Eisen J.A."/>
        </authorList>
    </citation>
    <scope>NUCLEOTIDE SEQUENCE</scope>
    <source>
        <strain evidence="1">Eklund 17B</strain>
    </source>
</reference>
<accession>B2TRS2</accession>